<dbReference type="InterPro" id="IPR036291">
    <property type="entry name" value="NAD(P)-bd_dom_sf"/>
</dbReference>
<dbReference type="EMBL" id="BAABAE010000003">
    <property type="protein sequence ID" value="GAA3740205.1"/>
    <property type="molecule type" value="Genomic_DNA"/>
</dbReference>
<dbReference type="Pfam" id="PF22725">
    <property type="entry name" value="GFO_IDH_MocA_C3"/>
    <property type="match status" value="1"/>
</dbReference>
<dbReference type="Pfam" id="PF01408">
    <property type="entry name" value="GFO_IDH_MocA"/>
    <property type="match status" value="1"/>
</dbReference>
<dbReference type="SUPFAM" id="SSF51735">
    <property type="entry name" value="NAD(P)-binding Rossmann-fold domains"/>
    <property type="match status" value="1"/>
</dbReference>
<keyword evidence="1" id="KW-0520">NAD</keyword>
<dbReference type="InterPro" id="IPR052515">
    <property type="entry name" value="Gfo/Idh/MocA_Oxidoreductase"/>
</dbReference>
<dbReference type="PANTHER" id="PTHR43249:SF1">
    <property type="entry name" value="D-GLUCOSIDE 3-DEHYDROGENASE"/>
    <property type="match status" value="1"/>
</dbReference>
<comment type="caution">
    <text evidence="4">The sequence shown here is derived from an EMBL/GenBank/DDBJ whole genome shotgun (WGS) entry which is preliminary data.</text>
</comment>
<gene>
    <name evidence="4" type="ORF">GCM10022239_14820</name>
</gene>
<dbReference type="Gene3D" id="3.30.360.10">
    <property type="entry name" value="Dihydrodipicolinate Reductase, domain 2"/>
    <property type="match status" value="1"/>
</dbReference>
<dbReference type="InterPro" id="IPR000683">
    <property type="entry name" value="Gfo/Idh/MocA-like_OxRdtase_N"/>
</dbReference>
<evidence type="ECO:0000259" key="3">
    <source>
        <dbReference type="Pfam" id="PF22725"/>
    </source>
</evidence>
<proteinExistence type="predicted"/>
<evidence type="ECO:0000313" key="4">
    <source>
        <dbReference type="EMBL" id="GAA3740205.1"/>
    </source>
</evidence>
<accession>A0ABP7FHP4</accession>
<protein>
    <submittedName>
        <fullName evidence="4">Gfo/Idh/MocA family oxidoreductase</fullName>
    </submittedName>
</protein>
<feature type="domain" description="GFO/IDH/MocA-like oxidoreductase" evidence="3">
    <location>
        <begin position="131"/>
        <end position="267"/>
    </location>
</feature>
<dbReference type="SUPFAM" id="SSF55347">
    <property type="entry name" value="Glyceraldehyde-3-phosphate dehydrogenase-like, C-terminal domain"/>
    <property type="match status" value="1"/>
</dbReference>
<dbReference type="Proteomes" id="UP001501004">
    <property type="component" value="Unassembled WGS sequence"/>
</dbReference>
<evidence type="ECO:0000256" key="1">
    <source>
        <dbReference type="ARBA" id="ARBA00023027"/>
    </source>
</evidence>
<evidence type="ECO:0000313" key="5">
    <source>
        <dbReference type="Proteomes" id="UP001501004"/>
    </source>
</evidence>
<feature type="domain" description="Gfo/Idh/MocA-like oxidoreductase N-terminal" evidence="2">
    <location>
        <begin position="9"/>
        <end position="116"/>
    </location>
</feature>
<reference evidence="5" key="1">
    <citation type="journal article" date="2019" name="Int. J. Syst. Evol. Microbiol.">
        <title>The Global Catalogue of Microorganisms (GCM) 10K type strain sequencing project: providing services to taxonomists for standard genome sequencing and annotation.</title>
        <authorList>
            <consortium name="The Broad Institute Genomics Platform"/>
            <consortium name="The Broad Institute Genome Sequencing Center for Infectious Disease"/>
            <person name="Wu L."/>
            <person name="Ma J."/>
        </authorList>
    </citation>
    <scope>NUCLEOTIDE SEQUENCE [LARGE SCALE GENOMIC DNA]</scope>
    <source>
        <strain evidence="5">JCM 16949</strain>
    </source>
</reference>
<organism evidence="4 5">
    <name type="scientific">Leifsonella bigeumensis</name>
    <dbReference type="NCBI Taxonomy" id="433643"/>
    <lineage>
        <taxon>Bacteria</taxon>
        <taxon>Bacillati</taxon>
        <taxon>Actinomycetota</taxon>
        <taxon>Actinomycetes</taxon>
        <taxon>Micrococcales</taxon>
        <taxon>Microbacteriaceae</taxon>
        <taxon>Leifsonella</taxon>
    </lineage>
</organism>
<name>A0ABP7FHP4_9MICO</name>
<keyword evidence="5" id="KW-1185">Reference proteome</keyword>
<dbReference type="PANTHER" id="PTHR43249">
    <property type="entry name" value="UDP-N-ACETYL-2-AMINO-2-DEOXY-D-GLUCURONATE OXIDASE"/>
    <property type="match status" value="1"/>
</dbReference>
<dbReference type="RefSeq" id="WP_344755281.1">
    <property type="nucleotide sequence ID" value="NZ_BAABAE010000003.1"/>
</dbReference>
<sequence>MSTTSGSIILGSGYIAGRHATALHEAGRSIVGVHSPTAENAARAARAWGSTAYDSFTELLDAPGATHLHVCTPTTNHASVVTAAIERGLTIVCEKPLTVDASSARDLADRARAAGVDNYLTFNRRFDNGIQLMRQRFAAGEIGGAVAVYGYYQQEWNAPVSTRDWRFDPAQIGPSRVVSEIGSHWFDLARYVLGTDVASVSALTANMGERAYSQGNDTGTFTPVNEDLFASLLRFEGGAVGSLFATQLAQGAWDDITLRIDGTAGSLSWDSREPGRLKVAHKGLGVLTLGSGADTRSIEDMIAAIYRGDDTICADFADGVANCAVQDAVLASAESGQWTTVKEKA</sequence>
<dbReference type="InterPro" id="IPR055170">
    <property type="entry name" value="GFO_IDH_MocA-like_dom"/>
</dbReference>
<evidence type="ECO:0000259" key="2">
    <source>
        <dbReference type="Pfam" id="PF01408"/>
    </source>
</evidence>
<dbReference type="Gene3D" id="3.40.50.720">
    <property type="entry name" value="NAD(P)-binding Rossmann-like Domain"/>
    <property type="match status" value="1"/>
</dbReference>